<keyword evidence="3" id="KW-1185">Reference proteome</keyword>
<sequence length="174" mass="19729">MTEHQPDHHPEYRHEQPGCGHPARGRRSPVDWEGMERWLVDSMGVMPRSAVLDIGPSGSPIDDGADVDCAQIQVLGARTYLVRLSTTLMAPPLLTSDTVWRSSLDRWFYADTFDDCTHGFLMSRSRRRIAEIVVTWFRDRCRFATPDDLGCHYQRPVTLPRATSADRADGQGYP</sequence>
<dbReference type="RefSeq" id="WP_330432560.1">
    <property type="nucleotide sequence ID" value="NZ_JAZDUF010000003.1"/>
</dbReference>
<reference evidence="2 3" key="1">
    <citation type="submission" date="2024-01" db="EMBL/GenBank/DDBJ databases">
        <title>Draft genome sequence of Gordonia sp. LSe1-13.</title>
        <authorList>
            <person name="Suphannarot A."/>
            <person name="Mingma R."/>
        </authorList>
    </citation>
    <scope>NUCLEOTIDE SEQUENCE [LARGE SCALE GENOMIC DNA]</scope>
    <source>
        <strain evidence="2 3">LSe1-13</strain>
    </source>
</reference>
<name>A0ABU7MCQ2_9ACTN</name>
<dbReference type="Proteomes" id="UP001347146">
    <property type="component" value="Unassembled WGS sequence"/>
</dbReference>
<evidence type="ECO:0000313" key="3">
    <source>
        <dbReference type="Proteomes" id="UP001347146"/>
    </source>
</evidence>
<dbReference type="EMBL" id="JAZDUF010000003">
    <property type="protein sequence ID" value="MEE3850878.1"/>
    <property type="molecule type" value="Genomic_DNA"/>
</dbReference>
<feature type="compositionally biased region" description="Basic and acidic residues" evidence="1">
    <location>
        <begin position="1"/>
        <end position="16"/>
    </location>
</feature>
<evidence type="ECO:0000313" key="2">
    <source>
        <dbReference type="EMBL" id="MEE3850878.1"/>
    </source>
</evidence>
<feature type="region of interest" description="Disordered" evidence="1">
    <location>
        <begin position="1"/>
        <end position="27"/>
    </location>
</feature>
<gene>
    <name evidence="2" type="ORF">VZC37_11085</name>
</gene>
<proteinExistence type="predicted"/>
<evidence type="ECO:0000256" key="1">
    <source>
        <dbReference type="SAM" id="MobiDB-lite"/>
    </source>
</evidence>
<comment type="caution">
    <text evidence="2">The sequence shown here is derived from an EMBL/GenBank/DDBJ whole genome shotgun (WGS) entry which is preliminary data.</text>
</comment>
<protein>
    <submittedName>
        <fullName evidence="2">Uncharacterized protein</fullName>
    </submittedName>
</protein>
<organism evidence="2 3">
    <name type="scientific">Gordonia sesuvii</name>
    <dbReference type="NCBI Taxonomy" id="3116777"/>
    <lineage>
        <taxon>Bacteria</taxon>
        <taxon>Bacillati</taxon>
        <taxon>Actinomycetota</taxon>
        <taxon>Actinomycetes</taxon>
        <taxon>Mycobacteriales</taxon>
        <taxon>Gordoniaceae</taxon>
        <taxon>Gordonia</taxon>
    </lineage>
</organism>
<accession>A0ABU7MCQ2</accession>